<dbReference type="HOGENOM" id="CLU_030433_0_0_1"/>
<feature type="compositionally biased region" description="Polar residues" evidence="2">
    <location>
        <begin position="14"/>
        <end position="37"/>
    </location>
</feature>
<dbReference type="InterPro" id="IPR034586">
    <property type="entry name" value="Bfa1/Byr4"/>
</dbReference>
<feature type="region of interest" description="Disordered" evidence="2">
    <location>
        <begin position="124"/>
        <end position="180"/>
    </location>
</feature>
<comment type="caution">
    <text evidence="3">The sequence shown here is derived from an EMBL/GenBank/DDBJ whole genome shotgun (WGS) entry which is preliminary data.</text>
</comment>
<dbReference type="GO" id="GO:0005096">
    <property type="term" value="F:GTPase activator activity"/>
    <property type="evidence" value="ECO:0007669"/>
    <property type="project" value="InterPro"/>
</dbReference>
<feature type="compositionally biased region" description="Polar residues" evidence="2">
    <location>
        <begin position="125"/>
        <end position="144"/>
    </location>
</feature>
<dbReference type="PANTHER" id="PTHR35140:SF1">
    <property type="entry name" value="MITOTIC CHECK POINT PROTEIN BFA1"/>
    <property type="match status" value="1"/>
</dbReference>
<evidence type="ECO:0000313" key="4">
    <source>
        <dbReference type="Proteomes" id="UP000002258"/>
    </source>
</evidence>
<evidence type="ECO:0000313" key="3">
    <source>
        <dbReference type="EMBL" id="EAZ63730.2"/>
    </source>
</evidence>
<dbReference type="OMA" id="NYEYTRD"/>
<feature type="coiled-coil region" evidence="1">
    <location>
        <begin position="200"/>
        <end position="242"/>
    </location>
</feature>
<feature type="compositionally biased region" description="Basic residues" evidence="2">
    <location>
        <begin position="1"/>
        <end position="12"/>
    </location>
</feature>
<evidence type="ECO:0000256" key="1">
    <source>
        <dbReference type="SAM" id="Coils"/>
    </source>
</evidence>
<evidence type="ECO:0000256" key="2">
    <source>
        <dbReference type="SAM" id="MobiDB-lite"/>
    </source>
</evidence>
<dbReference type="eggNOG" id="ENOG502R6H5">
    <property type="taxonomic scope" value="Eukaryota"/>
</dbReference>
<protein>
    <submittedName>
        <fullName evidence="3">Uncharacterized protein</fullName>
    </submittedName>
</protein>
<dbReference type="FunCoup" id="A3GFC0">
    <property type="interactions" value="303"/>
</dbReference>
<dbReference type="GO" id="GO:0031578">
    <property type="term" value="P:mitotic spindle orientation checkpoint signaling"/>
    <property type="evidence" value="ECO:0007669"/>
    <property type="project" value="TreeGrafter"/>
</dbReference>
<reference evidence="3 4" key="1">
    <citation type="journal article" date="2007" name="Nat. Biotechnol.">
        <title>Genome sequence of the lignocellulose-bioconverting and xylose-fermenting yeast Pichia stipitis.</title>
        <authorList>
            <person name="Jeffries T.W."/>
            <person name="Grigoriev I.V."/>
            <person name="Grimwood J."/>
            <person name="Laplaza J.M."/>
            <person name="Aerts A."/>
            <person name="Salamov A."/>
            <person name="Schmutz J."/>
            <person name="Lindquist E."/>
            <person name="Dehal P."/>
            <person name="Shapiro H."/>
            <person name="Jin Y.S."/>
            <person name="Passoth V."/>
            <person name="Richardson P.M."/>
        </authorList>
    </citation>
    <scope>NUCLEOTIDE SEQUENCE [LARGE SCALE GENOMIC DNA]</scope>
    <source>
        <strain evidence="4">ATCC 58785 / CBS 6054 / NBRC 10063 / NRRL Y-11545</strain>
    </source>
</reference>
<dbReference type="GO" id="GO:0044732">
    <property type="term" value="C:mitotic spindle pole body"/>
    <property type="evidence" value="ECO:0007669"/>
    <property type="project" value="TreeGrafter"/>
</dbReference>
<dbReference type="OrthoDB" id="19159at2759"/>
<feature type="region of interest" description="Disordered" evidence="2">
    <location>
        <begin position="1"/>
        <end position="39"/>
    </location>
</feature>
<dbReference type="KEGG" id="pic:PICST_28190"/>
<proteinExistence type="predicted"/>
<dbReference type="AlphaFoldDB" id="A3GFC0"/>
<dbReference type="EMBL" id="AAVQ01000001">
    <property type="protein sequence ID" value="EAZ63730.2"/>
    <property type="molecule type" value="Genomic_DNA"/>
</dbReference>
<dbReference type="PANTHER" id="PTHR35140">
    <property type="entry name" value="MITOTIC CHECK POINT PROTEIN BFA1"/>
    <property type="match status" value="1"/>
</dbReference>
<feature type="region of interest" description="Disordered" evidence="2">
    <location>
        <begin position="405"/>
        <end position="429"/>
    </location>
</feature>
<dbReference type="Proteomes" id="UP000002258">
    <property type="component" value="Chromosome 1"/>
</dbReference>
<keyword evidence="1" id="KW-0175">Coiled coil</keyword>
<name>A3GFC0_PICST</name>
<keyword evidence="4" id="KW-1185">Reference proteome</keyword>
<feature type="compositionally biased region" description="Acidic residues" evidence="2">
    <location>
        <begin position="165"/>
        <end position="180"/>
    </location>
</feature>
<sequence length="677" mass="77543">MNPISRKPRAVSRKISTPSPRFASLTQANSTSQQQPLQAVDKQDLLQKYREVGNGHEAGEDIFGGAEESDFGLGDDFKTLKISSSDLNTIRQNHAEARKAIKFDDELGLQDQGTIFGKNGYSPLDSLSTSSPKQSVFTPVSRNSESTDRNNGIRRVTKESLSDFSEGEDTDITSEFNDNDFEDLDNIFGNEESGIYDKMNKILSNKKSALQKQADSEEIELRSQLEKQQEQQRNTLSDVNATLRLRDFNKIQIDAPKNNLTSQNLNILDQIENEKTVNYEYTRDDFEEFETGFEDNFESNLKNSRSVGPKATNMATVRSKASMPILSRNNSSSVRRFKSNMDLVGSYGFENIDEESMHNEPEFNYNNNVIRKLDRIPSFYNSNSNSRNSELSSRKSQLLTKYKEQALSEKEKKRQSRLARAGPEQSKHPKLGLVKYLNNNSVIKNPSIPTNNKMMRYNSVRQEWEGNEHDLLRFDSLSKPSLITMNELQDPIDDDSLKPKIGKLDVKDSRNPHMVYDNENRRWINLREEDDSIFNDIEDLVEDNGNLAKKEYVLASPPRQIKPNTLAFKGSISPFVVPNITHLQSPITTRGISQFTQRTASSNTNSSATESSEEEVDEAFKLSAKLIDKFYKEEVKIIKKTQHWFNANEAYDYNIKKMNFTDTEYYWEIRKMVMENE</sequence>
<organism evidence="3 4">
    <name type="scientific">Scheffersomyces stipitis (strain ATCC 58785 / CBS 6054 / NBRC 10063 / NRRL Y-11545)</name>
    <name type="common">Yeast</name>
    <name type="synonym">Pichia stipitis</name>
    <dbReference type="NCBI Taxonomy" id="322104"/>
    <lineage>
        <taxon>Eukaryota</taxon>
        <taxon>Fungi</taxon>
        <taxon>Dikarya</taxon>
        <taxon>Ascomycota</taxon>
        <taxon>Saccharomycotina</taxon>
        <taxon>Pichiomycetes</taxon>
        <taxon>Debaryomycetaceae</taxon>
        <taxon>Scheffersomyces</taxon>
    </lineage>
</organism>
<gene>
    <name evidence="3" type="ORF">PICST_28190</name>
</gene>
<dbReference type="RefSeq" id="XP_001387753.2">
    <property type="nucleotide sequence ID" value="XM_001387716.1"/>
</dbReference>
<accession>A3GFC0</accession>
<dbReference type="InParanoid" id="A3GFC0"/>
<dbReference type="GeneID" id="4850969"/>
<dbReference type="GO" id="GO:1990334">
    <property type="term" value="C:Bfa1-Bub2 complex"/>
    <property type="evidence" value="ECO:0007669"/>
    <property type="project" value="InterPro"/>
</dbReference>
<dbReference type="STRING" id="322104.A3GFC0"/>